<dbReference type="Proteomes" id="UP000177958">
    <property type="component" value="Unassembled WGS sequence"/>
</dbReference>
<dbReference type="AlphaFoldDB" id="A0A1F6D9Y3"/>
<protein>
    <recommendedName>
        <fullName evidence="3">Carboxypeptidase regulatory-like domain-containing protein</fullName>
    </recommendedName>
</protein>
<proteinExistence type="predicted"/>
<evidence type="ECO:0008006" key="3">
    <source>
        <dbReference type="Google" id="ProtNLM"/>
    </source>
</evidence>
<comment type="caution">
    <text evidence="1">The sequence shown here is derived from an EMBL/GenBank/DDBJ whole genome shotgun (WGS) entry which is preliminary data.</text>
</comment>
<dbReference type="EMBL" id="MFKX01000011">
    <property type="protein sequence ID" value="OGG57812.1"/>
    <property type="molecule type" value="Genomic_DNA"/>
</dbReference>
<evidence type="ECO:0000313" key="2">
    <source>
        <dbReference type="Proteomes" id="UP000177958"/>
    </source>
</evidence>
<evidence type="ECO:0000313" key="1">
    <source>
        <dbReference type="EMBL" id="OGG57812.1"/>
    </source>
</evidence>
<name>A0A1F6D9Y3_9BACT</name>
<gene>
    <name evidence="1" type="ORF">A2853_04110</name>
</gene>
<sequence>MSMRTTIFALALLILLGTIFYVAPTLLSQAPVACTQEAKLCPDGSAVGRTGPNCEFAPCPDGESGEGILPYNSGIRGVVMLGPTCPVMREPPDPGCNDKPYQTSITVFRAGDMLHALAFAKSGADGTFEVSLPPGEYVVDAKGEATLPYCSQTSATVSSSSYTEIVVSCDTGIR</sequence>
<accession>A0A1F6D9Y3</accession>
<reference evidence="1 2" key="1">
    <citation type="journal article" date="2016" name="Nat. Commun.">
        <title>Thousands of microbial genomes shed light on interconnected biogeochemical processes in an aquifer system.</title>
        <authorList>
            <person name="Anantharaman K."/>
            <person name="Brown C.T."/>
            <person name="Hug L.A."/>
            <person name="Sharon I."/>
            <person name="Castelle C.J."/>
            <person name="Probst A.J."/>
            <person name="Thomas B.C."/>
            <person name="Singh A."/>
            <person name="Wilkins M.J."/>
            <person name="Karaoz U."/>
            <person name="Brodie E.L."/>
            <person name="Williams K.H."/>
            <person name="Hubbard S.S."/>
            <person name="Banfield J.F."/>
        </authorList>
    </citation>
    <scope>NUCLEOTIDE SEQUENCE [LARGE SCALE GENOMIC DNA]</scope>
</reference>
<organism evidence="1 2">
    <name type="scientific">Candidatus Kaiserbacteria bacterium RIFCSPHIGHO2_01_FULL_55_17</name>
    <dbReference type="NCBI Taxonomy" id="1798484"/>
    <lineage>
        <taxon>Bacteria</taxon>
        <taxon>Candidatus Kaiseribacteriota</taxon>
    </lineage>
</organism>